<proteinExistence type="inferred from homology"/>
<keyword evidence="4" id="KW-1185">Reference proteome</keyword>
<dbReference type="AlphaFoldDB" id="A0A075NVD3"/>
<dbReference type="Proteomes" id="UP000056090">
    <property type="component" value="Chromosome"/>
</dbReference>
<dbReference type="CDD" id="cd07186">
    <property type="entry name" value="CofD_like"/>
    <property type="match status" value="1"/>
</dbReference>
<dbReference type="RefSeq" id="WP_044055485.1">
    <property type="nucleotide sequence ID" value="NZ_CBCSKJ010000005.1"/>
</dbReference>
<dbReference type="Gene3D" id="1.10.8.240">
    <property type="entry name" value="CofD-like domain"/>
    <property type="match status" value="1"/>
</dbReference>
<name>A0A075NVD3_9ALTE</name>
<dbReference type="SUPFAM" id="SSF142338">
    <property type="entry name" value="CofD-like"/>
    <property type="match status" value="1"/>
</dbReference>
<accession>A0A075NVD3</accession>
<dbReference type="PANTHER" id="PTHR43007:SF1">
    <property type="entry name" value="2-PHOSPHO-L-LACTATE TRANSFERASE"/>
    <property type="match status" value="1"/>
</dbReference>
<dbReference type="InterPro" id="IPR038136">
    <property type="entry name" value="CofD-like_dom_sf"/>
</dbReference>
<evidence type="ECO:0000313" key="4">
    <source>
        <dbReference type="Proteomes" id="UP000056090"/>
    </source>
</evidence>
<protein>
    <submittedName>
        <fullName evidence="3">2-phospho-L-lactate transferase</fullName>
    </submittedName>
</protein>
<dbReference type="InterPro" id="IPR002882">
    <property type="entry name" value="CofD"/>
</dbReference>
<organism evidence="3 4">
    <name type="scientific">Alteromonas australica</name>
    <dbReference type="NCBI Taxonomy" id="589873"/>
    <lineage>
        <taxon>Bacteria</taxon>
        <taxon>Pseudomonadati</taxon>
        <taxon>Pseudomonadota</taxon>
        <taxon>Gammaproteobacteria</taxon>
        <taxon>Alteromonadales</taxon>
        <taxon>Alteromonadaceae</taxon>
        <taxon>Alteromonas/Salinimonas group</taxon>
        <taxon>Alteromonas</taxon>
    </lineage>
</organism>
<dbReference type="HAMAP" id="MF_01257">
    <property type="entry name" value="CofD"/>
    <property type="match status" value="1"/>
</dbReference>
<dbReference type="GO" id="GO:0000287">
    <property type="term" value="F:magnesium ion binding"/>
    <property type="evidence" value="ECO:0007669"/>
    <property type="project" value="InterPro"/>
</dbReference>
<dbReference type="InterPro" id="IPR010115">
    <property type="entry name" value="FbiA/CofD"/>
</dbReference>
<dbReference type="EMBL" id="CP008849">
    <property type="protein sequence ID" value="AIF97303.1"/>
    <property type="molecule type" value="Genomic_DNA"/>
</dbReference>
<dbReference type="Pfam" id="PF01933">
    <property type="entry name" value="CofD"/>
    <property type="match status" value="1"/>
</dbReference>
<reference evidence="3 4" key="1">
    <citation type="submission" date="2014-06" db="EMBL/GenBank/DDBJ databases">
        <title>Genomes of Alteromonas australica, a world apart.</title>
        <authorList>
            <person name="Gonzaga A."/>
            <person name="Lopez-Perez M."/>
            <person name="Rodriguez-Valera F."/>
        </authorList>
    </citation>
    <scope>NUCLEOTIDE SEQUENCE [LARGE SCALE GENOMIC DNA]</scope>
    <source>
        <strain evidence="3 4">H 17</strain>
    </source>
</reference>
<dbReference type="PANTHER" id="PTHR43007">
    <property type="entry name" value="2-PHOSPHO-L-LACTATE TRANSFERASE"/>
    <property type="match status" value="1"/>
</dbReference>
<evidence type="ECO:0000256" key="1">
    <source>
        <dbReference type="ARBA" id="ARBA00022679"/>
    </source>
</evidence>
<keyword evidence="2" id="KW-0460">Magnesium</keyword>
<sequence>MNTPKNIVLLAGGVGGAKAAKGLYHSTYKEALTVIGNVGDDDNFHNLWVSPDLDTLVYTLANDVNPVTGWGINNDSCRILTRLAQFGSDTWMHLGDLDIATHIFRSELRAKGESMTAITQKIRQRLGVTVPVLPITNDTVQTRLNTNDGWVDFQTYFVHRRCEPHVTGITYKGAETAYASQEVLTAIAHADIIVFAPSNPLLSIAPMLAVNEVKDAIDQSTAVKVAISPLINGKAVKGPAEKLLQQMQFPPGNTGIAEFYQDIADLLIIDSSDSADEQAIESFGLATHATSTLMKSESDKTRLMEEVIQVSLKREEVCYA</sequence>
<gene>
    <name evidence="3" type="ORF">EP13_00570</name>
</gene>
<evidence type="ECO:0000313" key="3">
    <source>
        <dbReference type="EMBL" id="AIF97303.1"/>
    </source>
</evidence>
<dbReference type="KEGG" id="aal:EP13_00570"/>
<dbReference type="GO" id="GO:0043743">
    <property type="term" value="F:LPPG:FO 2-phospho-L-lactate transferase activity"/>
    <property type="evidence" value="ECO:0007669"/>
    <property type="project" value="InterPro"/>
</dbReference>
<evidence type="ECO:0000256" key="2">
    <source>
        <dbReference type="ARBA" id="ARBA00022842"/>
    </source>
</evidence>
<dbReference type="NCBIfam" id="TIGR01819">
    <property type="entry name" value="F420_cofD"/>
    <property type="match status" value="1"/>
</dbReference>
<dbReference type="Gene3D" id="3.40.50.10680">
    <property type="entry name" value="CofD-like domains"/>
    <property type="match status" value="1"/>
</dbReference>
<dbReference type="eggNOG" id="COG0391">
    <property type="taxonomic scope" value="Bacteria"/>
</dbReference>
<keyword evidence="1 3" id="KW-0808">Transferase</keyword>
<dbReference type="GeneID" id="78253440"/>